<sequence>MANVAGFFQRVKDLSFSQKQLFAIALCQRMQPNFNFFWREKGGELSEKAQKQFDITLGLLWQKLYDRKLKVNYEVHIERLEAVTPDIDNEDLYAARPAMDACVTLVVILNALETKNDEELINVSRISNSTVITYLEAFDDNELSGEALTKHIMSHPMLNDEKQLQASLLEWAEQANPADAEQTKALRAELVATPVSNLGIEL</sequence>
<dbReference type="RefSeq" id="WP_095499621.1">
    <property type="nucleotide sequence ID" value="NZ_BSPO01000002.1"/>
</dbReference>
<keyword evidence="2" id="KW-1185">Reference proteome</keyword>
<organism evidence="1 2">
    <name type="scientific">Paraferrimonas haliotis</name>
    <dbReference type="NCBI Taxonomy" id="2013866"/>
    <lineage>
        <taxon>Bacteria</taxon>
        <taxon>Pseudomonadati</taxon>
        <taxon>Pseudomonadota</taxon>
        <taxon>Gammaproteobacteria</taxon>
        <taxon>Alteromonadales</taxon>
        <taxon>Ferrimonadaceae</taxon>
        <taxon>Paraferrimonas</taxon>
    </lineage>
</organism>
<proteinExistence type="predicted"/>
<dbReference type="InterPro" id="IPR007338">
    <property type="entry name" value="DUF416"/>
</dbReference>
<reference evidence="1 2" key="1">
    <citation type="journal article" date="2014" name="Int. J. Syst. Evol. Microbiol.">
        <title>Complete genome sequence of Corynebacterium casei LMG S-19264T (=DSM 44701T), isolated from a smear-ripened cheese.</title>
        <authorList>
            <consortium name="US DOE Joint Genome Institute (JGI-PGF)"/>
            <person name="Walter F."/>
            <person name="Albersmeier A."/>
            <person name="Kalinowski J."/>
            <person name="Ruckert C."/>
        </authorList>
    </citation>
    <scope>NUCLEOTIDE SEQUENCE [LARGE SCALE GENOMIC DNA]</scope>
    <source>
        <strain evidence="1 2">NBRC 112785</strain>
    </source>
</reference>
<dbReference type="InterPro" id="IPR023381">
    <property type="entry name" value="YP001051499.1-like_dom_sf"/>
</dbReference>
<name>A0AA37WXQ8_9GAMM</name>
<dbReference type="Gene3D" id="1.20.1590.10">
    <property type="entry name" value="YP_001051499.1 domain like"/>
    <property type="match status" value="1"/>
</dbReference>
<evidence type="ECO:0008006" key="3">
    <source>
        <dbReference type="Google" id="ProtNLM"/>
    </source>
</evidence>
<dbReference type="Proteomes" id="UP001157439">
    <property type="component" value="Unassembled WGS sequence"/>
</dbReference>
<accession>A0AA37WXQ8</accession>
<dbReference type="Pfam" id="PF04222">
    <property type="entry name" value="DUF416"/>
    <property type="match status" value="1"/>
</dbReference>
<evidence type="ECO:0000313" key="1">
    <source>
        <dbReference type="EMBL" id="GLS82835.1"/>
    </source>
</evidence>
<comment type="caution">
    <text evidence="1">The sequence shown here is derived from an EMBL/GenBank/DDBJ whole genome shotgun (WGS) entry which is preliminary data.</text>
</comment>
<protein>
    <recommendedName>
        <fullName evidence="3">DUF416 family protein</fullName>
    </recommendedName>
</protein>
<dbReference type="EMBL" id="BSPO01000002">
    <property type="protein sequence ID" value="GLS82835.1"/>
    <property type="molecule type" value="Genomic_DNA"/>
</dbReference>
<dbReference type="AlphaFoldDB" id="A0AA37WXQ8"/>
<evidence type="ECO:0000313" key="2">
    <source>
        <dbReference type="Proteomes" id="UP001157439"/>
    </source>
</evidence>
<gene>
    <name evidence="1" type="ORF">GCM10007894_08120</name>
</gene>